<organism evidence="3 4">
    <name type="scientific">Streptococcus suis</name>
    <dbReference type="NCBI Taxonomy" id="1307"/>
    <lineage>
        <taxon>Bacteria</taxon>
        <taxon>Bacillati</taxon>
        <taxon>Bacillota</taxon>
        <taxon>Bacilli</taxon>
        <taxon>Lactobacillales</taxon>
        <taxon>Streptococcaceae</taxon>
        <taxon>Streptococcus</taxon>
    </lineage>
</organism>
<evidence type="ECO:0000313" key="2">
    <source>
        <dbReference type="EMBL" id="TII00271.1"/>
    </source>
</evidence>
<dbReference type="CDD" id="cd03135">
    <property type="entry name" value="GATase1_DJ-1"/>
    <property type="match status" value="1"/>
</dbReference>
<dbReference type="EMBL" id="SSXO01000002">
    <property type="protein sequence ID" value="TII00271.1"/>
    <property type="molecule type" value="Genomic_DNA"/>
</dbReference>
<dbReference type="AlphaFoldDB" id="A0A4T2GPB1"/>
<accession>A0A4T2GPB1</accession>
<sequence length="181" mass="19368">MKRIAVLLADGFEEIEALAPVDVFRRAGFDCQMIGLEALEVRGSHDIRVLADRVFSGDLSGYDLIVLPGGMPGSTNLRDHEGLIAALQKANQDEHLVAAICAAPIVLERAGLLDGKRYTAYPGKEQEIQAGIHSTETVVVDGRIVTSRGAGTSLDFAYRLVDLLGGDGSALAKAMVHRENQ</sequence>
<reference evidence="3 4" key="1">
    <citation type="submission" date="2019-04" db="EMBL/GenBank/DDBJ databases">
        <title>Genome analysis of Streptococcus suis strain WUSS424.</title>
        <authorList>
            <person name="Chen H."/>
            <person name="Gao X."/>
            <person name="Wu Z."/>
        </authorList>
    </citation>
    <scope>NUCLEOTIDE SEQUENCE [LARGE SCALE GENOMIC DNA]</scope>
    <source>
        <strain evidence="3 4">WUSS424</strain>
    </source>
</reference>
<dbReference type="PANTHER" id="PTHR48094:SF12">
    <property type="entry name" value="PARKINSON DISEASE PROTEIN 7 HOMOLOG"/>
    <property type="match status" value="1"/>
</dbReference>
<dbReference type="SUPFAM" id="SSF52317">
    <property type="entry name" value="Class I glutamine amidotransferase-like"/>
    <property type="match status" value="1"/>
</dbReference>
<dbReference type="EMBL" id="SSXO01000001">
    <property type="protein sequence ID" value="TII00833.1"/>
    <property type="molecule type" value="Genomic_DNA"/>
</dbReference>
<comment type="caution">
    <text evidence="3">The sequence shown here is derived from an EMBL/GenBank/DDBJ whole genome shotgun (WGS) entry which is preliminary data.</text>
</comment>
<proteinExistence type="predicted"/>
<dbReference type="Gene3D" id="3.40.50.880">
    <property type="match status" value="1"/>
</dbReference>
<dbReference type="InterPro" id="IPR006287">
    <property type="entry name" value="DJ-1"/>
</dbReference>
<evidence type="ECO:0000313" key="4">
    <source>
        <dbReference type="Proteomes" id="UP000305165"/>
    </source>
</evidence>
<gene>
    <name evidence="3" type="ORF">FAJ39_00410</name>
    <name evidence="2" type="ORF">FAJ39_04180</name>
</gene>
<evidence type="ECO:0000259" key="1">
    <source>
        <dbReference type="Pfam" id="PF01965"/>
    </source>
</evidence>
<dbReference type="Pfam" id="PF01965">
    <property type="entry name" value="DJ-1_PfpI"/>
    <property type="match status" value="1"/>
</dbReference>
<dbReference type="GO" id="GO:0005737">
    <property type="term" value="C:cytoplasm"/>
    <property type="evidence" value="ECO:0007669"/>
    <property type="project" value="TreeGrafter"/>
</dbReference>
<feature type="domain" description="DJ-1/PfpI" evidence="1">
    <location>
        <begin position="2"/>
        <end position="161"/>
    </location>
</feature>
<dbReference type="Proteomes" id="UP000305165">
    <property type="component" value="Unassembled WGS sequence"/>
</dbReference>
<dbReference type="InterPro" id="IPR029062">
    <property type="entry name" value="Class_I_gatase-like"/>
</dbReference>
<protein>
    <submittedName>
        <fullName evidence="3">DJ-1/PfpI family protein</fullName>
    </submittedName>
</protein>
<dbReference type="PANTHER" id="PTHR48094">
    <property type="entry name" value="PROTEIN/NUCLEIC ACID DEGLYCASE DJ-1-RELATED"/>
    <property type="match status" value="1"/>
</dbReference>
<dbReference type="InterPro" id="IPR002818">
    <property type="entry name" value="DJ-1/PfpI"/>
</dbReference>
<name>A0A4T2GPB1_STRSU</name>
<dbReference type="OrthoDB" id="9800516at2"/>
<dbReference type="InterPro" id="IPR050325">
    <property type="entry name" value="Prot/Nucl_acid_deglycase"/>
</dbReference>
<dbReference type="NCBIfam" id="TIGR01383">
    <property type="entry name" value="not_thiJ"/>
    <property type="match status" value="1"/>
</dbReference>
<evidence type="ECO:0000313" key="3">
    <source>
        <dbReference type="EMBL" id="TII00833.1"/>
    </source>
</evidence>